<organism evidence="2 3">
    <name type="scientific">Terriglobus roseus</name>
    <dbReference type="NCBI Taxonomy" id="392734"/>
    <lineage>
        <taxon>Bacteria</taxon>
        <taxon>Pseudomonadati</taxon>
        <taxon>Acidobacteriota</taxon>
        <taxon>Terriglobia</taxon>
        <taxon>Terriglobales</taxon>
        <taxon>Acidobacteriaceae</taxon>
        <taxon>Terriglobus</taxon>
    </lineage>
</organism>
<dbReference type="OrthoDB" id="113250at2"/>
<dbReference type="Proteomes" id="UP000182427">
    <property type="component" value="Chromosome I"/>
</dbReference>
<dbReference type="AlphaFoldDB" id="A0A1G7QJ52"/>
<accession>A0A1G7QJ52</accession>
<evidence type="ECO:0000256" key="1">
    <source>
        <dbReference type="SAM" id="SignalP"/>
    </source>
</evidence>
<sequence>MFRAVALGIVMAVGVAAAQSPATSFEVATIKPVDPGPKAGRFLRMENDHRFIATNFTLKLLIAAAYDLNPRTISGGPGWTDSDKFTIEALTPGEKRPDHDQQMLMLRTLLHDRFHLAFHRVPKVFAIYEITVAKGGIQFDTAGAPNREPMVTSVVYPDHLEMPARNASMDDFARVMQRAILDRPVVNKTGLTGRYDFDLDWVPDETQFGGAIPVPQDSKSPPLLVAMREQLGLEMKATHGPVDTLVIDKAEKPESD</sequence>
<feature type="signal peptide" evidence="1">
    <location>
        <begin position="1"/>
        <end position="18"/>
    </location>
</feature>
<evidence type="ECO:0000313" key="2">
    <source>
        <dbReference type="EMBL" id="SDF98561.1"/>
    </source>
</evidence>
<dbReference type="EMBL" id="LT629690">
    <property type="protein sequence ID" value="SDF98561.1"/>
    <property type="molecule type" value="Genomic_DNA"/>
</dbReference>
<gene>
    <name evidence="2" type="ORF">SAMN05444167_3891</name>
</gene>
<evidence type="ECO:0000313" key="3">
    <source>
        <dbReference type="Proteomes" id="UP000182427"/>
    </source>
</evidence>
<feature type="chain" id="PRO_5009242418" evidence="1">
    <location>
        <begin position="19"/>
        <end position="256"/>
    </location>
</feature>
<dbReference type="Pfam" id="PF12543">
    <property type="entry name" value="DUF3738"/>
    <property type="match status" value="1"/>
</dbReference>
<keyword evidence="3" id="KW-1185">Reference proteome</keyword>
<name>A0A1G7QJ52_9BACT</name>
<protein>
    <submittedName>
        <fullName evidence="2">Soil-associated protein, TIGR03435 family</fullName>
    </submittedName>
</protein>
<proteinExistence type="predicted"/>
<dbReference type="RefSeq" id="WP_083346611.1">
    <property type="nucleotide sequence ID" value="NZ_LT629690.1"/>
</dbReference>
<reference evidence="2 3" key="1">
    <citation type="submission" date="2016-10" db="EMBL/GenBank/DDBJ databases">
        <authorList>
            <person name="de Groot N.N."/>
        </authorList>
    </citation>
    <scope>NUCLEOTIDE SEQUENCE [LARGE SCALE GENOMIC DNA]</scope>
    <source>
        <strain evidence="2 3">GAS232</strain>
    </source>
</reference>
<dbReference type="NCBIfam" id="TIGR03435">
    <property type="entry name" value="Soli_TIGR03435"/>
    <property type="match status" value="1"/>
</dbReference>
<dbReference type="InterPro" id="IPR017801">
    <property type="entry name" value="DUF3738"/>
</dbReference>
<keyword evidence="1" id="KW-0732">Signal</keyword>